<dbReference type="InterPro" id="IPR000073">
    <property type="entry name" value="AB_hydrolase_1"/>
</dbReference>
<sequence>MTYSMINGNRLFHTDEGPARAGAGAGGTVLLVHGATCDSHDWSAQIEAFAARHRVIAPDLRGHGRSSGLTGGQRPREFAADLAELLDAVDAGPTVVVGHSLGGVVASVLAVEYPSLVRAVVSVDPGYGFEAEFAPQVAAAFRVPDPVGAAAAVLGGLENQATSGPEADALRVWHRRRVLSMDPMTVRDVFHGLFDEAATPLTVRPGVETYLSRRTCPVLSVSAAASLKAKGIDGDWEPSLSRHPYSASLVLEGVGHWLFQERSAEFNSLVLGWIDGLPPA</sequence>
<dbReference type="PRINTS" id="PR00412">
    <property type="entry name" value="EPOXHYDRLASE"/>
</dbReference>
<reference evidence="3" key="1">
    <citation type="journal article" date="2019" name="Int. J. Syst. Evol. Microbiol.">
        <title>The Global Catalogue of Microorganisms (GCM) 10K type strain sequencing project: providing services to taxonomists for standard genome sequencing and annotation.</title>
        <authorList>
            <consortium name="The Broad Institute Genomics Platform"/>
            <consortium name="The Broad Institute Genome Sequencing Center for Infectious Disease"/>
            <person name="Wu L."/>
            <person name="Ma J."/>
        </authorList>
    </citation>
    <scope>NUCLEOTIDE SEQUENCE [LARGE SCALE GENOMIC DNA]</scope>
    <source>
        <strain evidence="3">CGMCC 4.7177</strain>
    </source>
</reference>
<evidence type="ECO:0000313" key="3">
    <source>
        <dbReference type="Proteomes" id="UP001595839"/>
    </source>
</evidence>
<organism evidence="2 3">
    <name type="scientific">Streptomyces vulcanius</name>
    <dbReference type="NCBI Taxonomy" id="1441876"/>
    <lineage>
        <taxon>Bacteria</taxon>
        <taxon>Bacillati</taxon>
        <taxon>Actinomycetota</taxon>
        <taxon>Actinomycetes</taxon>
        <taxon>Kitasatosporales</taxon>
        <taxon>Streptomycetaceae</taxon>
        <taxon>Streptomyces</taxon>
    </lineage>
</organism>
<keyword evidence="2" id="KW-0378">Hydrolase</keyword>
<dbReference type="EMBL" id="JBHSFK010000048">
    <property type="protein sequence ID" value="MFC4506862.1"/>
    <property type="molecule type" value="Genomic_DNA"/>
</dbReference>
<comment type="caution">
    <text evidence="2">The sequence shown here is derived from an EMBL/GenBank/DDBJ whole genome shotgun (WGS) entry which is preliminary data.</text>
</comment>
<keyword evidence="3" id="KW-1185">Reference proteome</keyword>
<dbReference type="GO" id="GO:0016787">
    <property type="term" value="F:hydrolase activity"/>
    <property type="evidence" value="ECO:0007669"/>
    <property type="project" value="UniProtKB-KW"/>
</dbReference>
<evidence type="ECO:0000313" key="2">
    <source>
        <dbReference type="EMBL" id="MFC4506862.1"/>
    </source>
</evidence>
<dbReference type="PANTHER" id="PTHR43798">
    <property type="entry name" value="MONOACYLGLYCEROL LIPASE"/>
    <property type="match status" value="1"/>
</dbReference>
<dbReference type="Proteomes" id="UP001595839">
    <property type="component" value="Unassembled WGS sequence"/>
</dbReference>
<feature type="domain" description="AB hydrolase-1" evidence="1">
    <location>
        <begin position="28"/>
        <end position="138"/>
    </location>
</feature>
<name>A0ABV9B6S2_9ACTN</name>
<dbReference type="PANTHER" id="PTHR43798:SF33">
    <property type="entry name" value="HYDROLASE, PUTATIVE (AFU_ORTHOLOGUE AFUA_2G14860)-RELATED"/>
    <property type="match status" value="1"/>
</dbReference>
<dbReference type="PRINTS" id="PR00111">
    <property type="entry name" value="ABHYDROLASE"/>
</dbReference>
<accession>A0ABV9B6S2</accession>
<proteinExistence type="predicted"/>
<dbReference type="InterPro" id="IPR000639">
    <property type="entry name" value="Epox_hydrolase-like"/>
</dbReference>
<dbReference type="InterPro" id="IPR050266">
    <property type="entry name" value="AB_hydrolase_sf"/>
</dbReference>
<gene>
    <name evidence="2" type="ORF">ACFPIH_46710</name>
</gene>
<dbReference type="Pfam" id="PF00561">
    <property type="entry name" value="Abhydrolase_1"/>
    <property type="match status" value="1"/>
</dbReference>
<dbReference type="Gene3D" id="3.40.50.1820">
    <property type="entry name" value="alpha/beta hydrolase"/>
    <property type="match status" value="1"/>
</dbReference>
<dbReference type="SUPFAM" id="SSF53474">
    <property type="entry name" value="alpha/beta-Hydrolases"/>
    <property type="match status" value="1"/>
</dbReference>
<protein>
    <submittedName>
        <fullName evidence="2">Alpha/beta fold hydrolase</fullName>
    </submittedName>
</protein>
<dbReference type="RefSeq" id="WP_381177155.1">
    <property type="nucleotide sequence ID" value="NZ_JBHSFK010000048.1"/>
</dbReference>
<dbReference type="InterPro" id="IPR029058">
    <property type="entry name" value="AB_hydrolase_fold"/>
</dbReference>
<evidence type="ECO:0000259" key="1">
    <source>
        <dbReference type="Pfam" id="PF00561"/>
    </source>
</evidence>